<organism evidence="1">
    <name type="scientific">Arundo donax</name>
    <name type="common">Giant reed</name>
    <name type="synonym">Donax arundinaceus</name>
    <dbReference type="NCBI Taxonomy" id="35708"/>
    <lineage>
        <taxon>Eukaryota</taxon>
        <taxon>Viridiplantae</taxon>
        <taxon>Streptophyta</taxon>
        <taxon>Embryophyta</taxon>
        <taxon>Tracheophyta</taxon>
        <taxon>Spermatophyta</taxon>
        <taxon>Magnoliopsida</taxon>
        <taxon>Liliopsida</taxon>
        <taxon>Poales</taxon>
        <taxon>Poaceae</taxon>
        <taxon>PACMAD clade</taxon>
        <taxon>Arundinoideae</taxon>
        <taxon>Arundineae</taxon>
        <taxon>Arundo</taxon>
    </lineage>
</organism>
<protein>
    <submittedName>
        <fullName evidence="1">Uncharacterized protein</fullName>
    </submittedName>
</protein>
<sequence>MKYKMMTFTSSPRVYCSEVISVTCTVKHTHNTKFTFILKNISKR</sequence>
<proteinExistence type="predicted"/>
<reference evidence="1" key="2">
    <citation type="journal article" date="2015" name="Data Brief">
        <title>Shoot transcriptome of the giant reed, Arundo donax.</title>
        <authorList>
            <person name="Barrero R.A."/>
            <person name="Guerrero F.D."/>
            <person name="Moolhuijzen P."/>
            <person name="Goolsby J.A."/>
            <person name="Tidwell J."/>
            <person name="Bellgard S.E."/>
            <person name="Bellgard M.I."/>
        </authorList>
    </citation>
    <scope>NUCLEOTIDE SEQUENCE</scope>
    <source>
        <tissue evidence="1">Shoot tissue taken approximately 20 cm above the soil surface</tissue>
    </source>
</reference>
<accession>A0A0A9GJQ0</accession>
<dbReference type="EMBL" id="GBRH01176978">
    <property type="protein sequence ID" value="JAE20918.1"/>
    <property type="molecule type" value="Transcribed_RNA"/>
</dbReference>
<reference evidence="1" key="1">
    <citation type="submission" date="2014-09" db="EMBL/GenBank/DDBJ databases">
        <authorList>
            <person name="Magalhaes I.L.F."/>
            <person name="Oliveira U."/>
            <person name="Santos F.R."/>
            <person name="Vidigal T.H.D.A."/>
            <person name="Brescovit A.D."/>
            <person name="Santos A.J."/>
        </authorList>
    </citation>
    <scope>NUCLEOTIDE SEQUENCE</scope>
    <source>
        <tissue evidence="1">Shoot tissue taken approximately 20 cm above the soil surface</tissue>
    </source>
</reference>
<dbReference type="AlphaFoldDB" id="A0A0A9GJQ0"/>
<name>A0A0A9GJQ0_ARUDO</name>
<evidence type="ECO:0000313" key="1">
    <source>
        <dbReference type="EMBL" id="JAE20918.1"/>
    </source>
</evidence>